<organism evidence="1 2">
    <name type="scientific">Mesorhizobium opportunistum</name>
    <dbReference type="NCBI Taxonomy" id="593909"/>
    <lineage>
        <taxon>Bacteria</taxon>
        <taxon>Pseudomonadati</taxon>
        <taxon>Pseudomonadota</taxon>
        <taxon>Alphaproteobacteria</taxon>
        <taxon>Hyphomicrobiales</taxon>
        <taxon>Phyllobacteriaceae</taxon>
        <taxon>Mesorhizobium</taxon>
    </lineage>
</organism>
<protein>
    <submittedName>
        <fullName evidence="1">Uncharacterized protein</fullName>
    </submittedName>
</protein>
<dbReference type="Proteomes" id="UP001464387">
    <property type="component" value="Unassembled WGS sequence"/>
</dbReference>
<sequence>MRYEASNTGDLKFRGLPKKYHDMNVKLIAEGKQERLQTTDWPVAPPSQGTLDWANLGVEQGLADYERREVKKPANGTTADDYEGQMNLAAESPFFAWIGRTFGTAYARLGDDTCGVPEPSVN</sequence>
<comment type="caution">
    <text evidence="1">The sequence shown here is derived from an EMBL/GenBank/DDBJ whole genome shotgun (WGS) entry which is preliminary data.</text>
</comment>
<proteinExistence type="predicted"/>
<name>A0ABV1YBJ0_9HYPH</name>
<evidence type="ECO:0000313" key="2">
    <source>
        <dbReference type="Proteomes" id="UP001464387"/>
    </source>
</evidence>
<accession>A0ABV1YBJ0</accession>
<evidence type="ECO:0000313" key="1">
    <source>
        <dbReference type="EMBL" id="MER8932538.1"/>
    </source>
</evidence>
<keyword evidence="2" id="KW-1185">Reference proteome</keyword>
<gene>
    <name evidence="1" type="ORF">NKI33_06115</name>
</gene>
<dbReference type="EMBL" id="JAMYPJ010000006">
    <property type="protein sequence ID" value="MER8932538.1"/>
    <property type="molecule type" value="Genomic_DNA"/>
</dbReference>
<reference evidence="1 2" key="1">
    <citation type="journal article" date="2024" name="Proc. Natl. Acad. Sci. U.S.A.">
        <title>The evolutionary genomics of adaptation to stress in wild rhizobium bacteria.</title>
        <authorList>
            <person name="Kehlet-Delgado H."/>
            <person name="Montoya A.P."/>
            <person name="Jensen K.T."/>
            <person name="Wendlandt C.E."/>
            <person name="Dexheimer C."/>
            <person name="Roberts M."/>
            <person name="Torres Martinez L."/>
            <person name="Friesen M.L."/>
            <person name="Griffitts J.S."/>
            <person name="Porter S.S."/>
        </authorList>
    </citation>
    <scope>NUCLEOTIDE SEQUENCE [LARGE SCALE GENOMIC DNA]</scope>
    <source>
        <strain evidence="1 2">M0729</strain>
    </source>
</reference>
<dbReference type="RefSeq" id="WP_287273345.1">
    <property type="nucleotide sequence ID" value="NZ_JAMYMY010000005.1"/>
</dbReference>